<dbReference type="AlphaFoldDB" id="A0AA90URH3"/>
<dbReference type="EMBL" id="VZBZ01000013">
    <property type="protein sequence ID" value="MQN76639.1"/>
    <property type="molecule type" value="Genomic_DNA"/>
</dbReference>
<dbReference type="RefSeq" id="WP_153091650.1">
    <property type="nucleotide sequence ID" value="NZ_VZBX01000129.1"/>
</dbReference>
<proteinExistence type="predicted"/>
<organism evidence="1 2">
    <name type="scientific">Segatella copri</name>
    <dbReference type="NCBI Taxonomy" id="165179"/>
    <lineage>
        <taxon>Bacteria</taxon>
        <taxon>Pseudomonadati</taxon>
        <taxon>Bacteroidota</taxon>
        <taxon>Bacteroidia</taxon>
        <taxon>Bacteroidales</taxon>
        <taxon>Prevotellaceae</taxon>
        <taxon>Segatella</taxon>
    </lineage>
</organism>
<evidence type="ECO:0000313" key="2">
    <source>
        <dbReference type="Proteomes" id="UP000423156"/>
    </source>
</evidence>
<name>A0AA90URH3_9BACT</name>
<reference evidence="2" key="1">
    <citation type="submission" date="2019-09" db="EMBL/GenBank/DDBJ databases">
        <title>Distinct polysaccharide growth profiles of human intestinal Prevotella copri isolates.</title>
        <authorList>
            <person name="Fehlner-Peach H."/>
            <person name="Magnabosco C."/>
            <person name="Raghavan V."/>
            <person name="Scher J.U."/>
            <person name="Tett A."/>
            <person name="Cox L.M."/>
            <person name="Gottsegen C."/>
            <person name="Watters A."/>
            <person name="Wiltshire- Gordon J.D."/>
            <person name="Segata N."/>
            <person name="Bonneau R."/>
            <person name="Littman D.R."/>
        </authorList>
    </citation>
    <scope>NUCLEOTIDE SEQUENCE [LARGE SCALE GENOMIC DNA]</scope>
    <source>
        <strain evidence="2">BU41712</strain>
    </source>
</reference>
<protein>
    <submittedName>
        <fullName evidence="1">Uncharacterized protein</fullName>
    </submittedName>
</protein>
<comment type="caution">
    <text evidence="1">The sequence shown here is derived from an EMBL/GenBank/DDBJ whole genome shotgun (WGS) entry which is preliminary data.</text>
</comment>
<evidence type="ECO:0000313" key="1">
    <source>
        <dbReference type="EMBL" id="MQN76639.1"/>
    </source>
</evidence>
<dbReference type="Proteomes" id="UP000423156">
    <property type="component" value="Unassembled WGS sequence"/>
</dbReference>
<gene>
    <name evidence="1" type="ORF">F7D71_01890</name>
</gene>
<sequence>MIIPRKDKPYFYPPFFDISCFWQESTGLSHKIRVYIPFETTMTFTPFLGVMVNRKQFEYFTIEDNPMRKPNAKLLSDEDAESVIAWIKLNCVALLQHWYQEIGTGTLCFSLKKI</sequence>
<accession>A0AA90URH3</accession>